<comment type="caution">
    <text evidence="2">The sequence shown here is derived from an EMBL/GenBank/DDBJ whole genome shotgun (WGS) entry which is preliminary data.</text>
</comment>
<organism evidence="2 3">
    <name type="scientific">Metarhizium robertsii</name>
    <dbReference type="NCBI Taxonomy" id="568076"/>
    <lineage>
        <taxon>Eukaryota</taxon>
        <taxon>Fungi</taxon>
        <taxon>Dikarya</taxon>
        <taxon>Ascomycota</taxon>
        <taxon>Pezizomycotina</taxon>
        <taxon>Sordariomycetes</taxon>
        <taxon>Hypocreomycetidae</taxon>
        <taxon>Hypocreales</taxon>
        <taxon>Clavicipitaceae</taxon>
        <taxon>Metarhizium</taxon>
    </lineage>
</organism>
<accession>A0A0A1UV16</accession>
<evidence type="ECO:0000256" key="1">
    <source>
        <dbReference type="SAM" id="MobiDB-lite"/>
    </source>
</evidence>
<dbReference type="HOGENOM" id="CLU_1704660_0_0_1"/>
<name>A0A0A1UV16_9HYPO</name>
<reference evidence="2 3" key="1">
    <citation type="submission" date="2014-02" db="EMBL/GenBank/DDBJ databases">
        <title>The genome sequence of the entomopathogenic fungus Metarhizium robertsii ARSEF 2575.</title>
        <authorList>
            <person name="Giuliano Garisto Donzelli B."/>
            <person name="Roe B.A."/>
            <person name="Macmil S.L."/>
            <person name="Krasnoff S.B."/>
            <person name="Gibson D.M."/>
        </authorList>
    </citation>
    <scope>NUCLEOTIDE SEQUENCE [LARGE SCALE GENOMIC DNA]</scope>
    <source>
        <strain evidence="2 3">ARSEF 2575</strain>
    </source>
</reference>
<dbReference type="Proteomes" id="UP000030151">
    <property type="component" value="Unassembled WGS sequence"/>
</dbReference>
<evidence type="ECO:0000313" key="2">
    <source>
        <dbReference type="EMBL" id="EXV00911.1"/>
    </source>
</evidence>
<dbReference type="EMBL" id="JELW01000010">
    <property type="protein sequence ID" value="EXV00911.1"/>
    <property type="molecule type" value="Genomic_DNA"/>
</dbReference>
<feature type="region of interest" description="Disordered" evidence="1">
    <location>
        <begin position="130"/>
        <end position="154"/>
    </location>
</feature>
<protein>
    <submittedName>
        <fullName evidence="2">Uncharacterized protein</fullName>
    </submittedName>
</protein>
<dbReference type="AlphaFoldDB" id="A0A0A1UV16"/>
<evidence type="ECO:0000313" key="3">
    <source>
        <dbReference type="Proteomes" id="UP000030151"/>
    </source>
</evidence>
<feature type="region of interest" description="Disordered" evidence="1">
    <location>
        <begin position="1"/>
        <end position="52"/>
    </location>
</feature>
<proteinExistence type="predicted"/>
<sequence>MALSARHAREENHGIDQAGQPRDAQALNHNHPQAGSRPGGMIFNGPHEPLVPETAKDAHYQSAKAIMSRPEMVNPAFDSMTFHQRRKRPTAGALSVATALYPTQTRMSLGSHAQALSDSLARAGLVPGSAATLMPRTSSPRPNCLSRLTGRQPN</sequence>
<gene>
    <name evidence="2" type="ORF">X797_005925</name>
</gene>